<dbReference type="PROSITE" id="PS51038">
    <property type="entry name" value="BAH"/>
    <property type="match status" value="1"/>
</dbReference>
<dbReference type="Pfam" id="PF01426">
    <property type="entry name" value="BAH"/>
    <property type="match status" value="1"/>
</dbReference>
<dbReference type="InterPro" id="IPR043151">
    <property type="entry name" value="BAH_sf"/>
</dbReference>
<dbReference type="OMA" id="THYWQFE"/>
<dbReference type="Proteomes" id="UP000030689">
    <property type="component" value="Unassembled WGS sequence"/>
</dbReference>
<dbReference type="PANTHER" id="PTHR46871">
    <property type="entry name" value="BROMO-ADJACENT HOMOLOGY (BAH) DOMAIN-CONTAINING PROTEIN"/>
    <property type="match status" value="1"/>
</dbReference>
<accession>V4MQJ4</accession>
<dbReference type="OrthoDB" id="1110711at2759"/>
<evidence type="ECO:0000313" key="2">
    <source>
        <dbReference type="EMBL" id="ESQ55383.1"/>
    </source>
</evidence>
<reference evidence="2 3" key="1">
    <citation type="journal article" date="2013" name="Front. Plant Sci.">
        <title>The Reference Genome of the Halophytic Plant Eutrema salsugineum.</title>
        <authorList>
            <person name="Yang R."/>
            <person name="Jarvis D.E."/>
            <person name="Chen H."/>
            <person name="Beilstein M.A."/>
            <person name="Grimwood J."/>
            <person name="Jenkins J."/>
            <person name="Shu S."/>
            <person name="Prochnik S."/>
            <person name="Xin M."/>
            <person name="Ma C."/>
            <person name="Schmutz J."/>
            <person name="Wing R.A."/>
            <person name="Mitchell-Olds T."/>
            <person name="Schumaker K.S."/>
            <person name="Wang X."/>
        </authorList>
    </citation>
    <scope>NUCLEOTIDE SEQUENCE [LARGE SCALE GENOMIC DNA]</scope>
</reference>
<protein>
    <recommendedName>
        <fullName evidence="1">BAH domain-containing protein</fullName>
    </recommendedName>
</protein>
<feature type="domain" description="BAH" evidence="1">
    <location>
        <begin position="66"/>
        <end position="184"/>
    </location>
</feature>
<sequence length="218" mass="25932">MSRIEERDNVPLTSFNRKQKKRKNDGEEILVWKPEDCAQPIGEMIRVSGEGEEIKYHYEKFKFDGKQYGLEDSVLIIPEVPNRKLYAAIIKDIYKQEEYMYVEVQWFYHLEEAEKKDGGNWESKDSRILFYSFHRDEVFAESVRQKCDVHFVPGDKQIPKPRQHPGFIVQNVYDFVNKKLWKLTDQDFEEKQKHEIDLLVAKTILRLGDLPDLPSFIS</sequence>
<dbReference type="STRING" id="72664.V4MQJ4"/>
<dbReference type="GO" id="GO:0003682">
    <property type="term" value="F:chromatin binding"/>
    <property type="evidence" value="ECO:0007669"/>
    <property type="project" value="InterPro"/>
</dbReference>
<proteinExistence type="predicted"/>
<dbReference type="Gene3D" id="2.30.30.490">
    <property type="match status" value="1"/>
</dbReference>
<name>V4MQJ4_EUTSA</name>
<organism evidence="2 3">
    <name type="scientific">Eutrema salsugineum</name>
    <name type="common">Saltwater cress</name>
    <name type="synonym">Sisymbrium salsugineum</name>
    <dbReference type="NCBI Taxonomy" id="72664"/>
    <lineage>
        <taxon>Eukaryota</taxon>
        <taxon>Viridiplantae</taxon>
        <taxon>Streptophyta</taxon>
        <taxon>Embryophyta</taxon>
        <taxon>Tracheophyta</taxon>
        <taxon>Spermatophyta</taxon>
        <taxon>Magnoliopsida</taxon>
        <taxon>eudicotyledons</taxon>
        <taxon>Gunneridae</taxon>
        <taxon>Pentapetalae</taxon>
        <taxon>rosids</taxon>
        <taxon>malvids</taxon>
        <taxon>Brassicales</taxon>
        <taxon>Brassicaceae</taxon>
        <taxon>Eutremeae</taxon>
        <taxon>Eutrema</taxon>
    </lineage>
</organism>
<dbReference type="AlphaFoldDB" id="V4MQJ4"/>
<dbReference type="PANTHER" id="PTHR46871:SF1">
    <property type="entry name" value="BROMO-ADJACENT HOMOLOGY (BAH) DOMAIN-CONTAINING PROTEIN"/>
    <property type="match status" value="1"/>
</dbReference>
<dbReference type="SMART" id="SM00439">
    <property type="entry name" value="BAH"/>
    <property type="match status" value="1"/>
</dbReference>
<dbReference type="InterPro" id="IPR001025">
    <property type="entry name" value="BAH_dom"/>
</dbReference>
<gene>
    <name evidence="2" type="ORF">EUTSA_v10027137mg</name>
</gene>
<keyword evidence="3" id="KW-1185">Reference proteome</keyword>
<dbReference type="Gramene" id="ESQ55383">
    <property type="protein sequence ID" value="ESQ55383"/>
    <property type="gene ID" value="EUTSA_v10027137mg"/>
</dbReference>
<evidence type="ECO:0000313" key="3">
    <source>
        <dbReference type="Proteomes" id="UP000030689"/>
    </source>
</evidence>
<evidence type="ECO:0000259" key="1">
    <source>
        <dbReference type="PROSITE" id="PS51038"/>
    </source>
</evidence>
<dbReference type="eggNOG" id="KOG1886">
    <property type="taxonomic scope" value="Eukaryota"/>
</dbReference>
<dbReference type="KEGG" id="eus:EUTSA_v10027137mg"/>
<dbReference type="EMBL" id="KI517384">
    <property type="protein sequence ID" value="ESQ55383.1"/>
    <property type="molecule type" value="Genomic_DNA"/>
</dbReference>